<dbReference type="InterPro" id="IPR051569">
    <property type="entry name" value="SHANK"/>
</dbReference>
<dbReference type="SUPFAM" id="SSF48403">
    <property type="entry name" value="Ankyrin repeat"/>
    <property type="match status" value="1"/>
</dbReference>
<dbReference type="InParanoid" id="T1G609"/>
<dbReference type="STRING" id="6412.T1G609"/>
<dbReference type="EMBL" id="AMQM01006345">
    <property type="status" value="NOT_ANNOTATED_CDS"/>
    <property type="molecule type" value="Genomic_DNA"/>
</dbReference>
<dbReference type="KEGG" id="hro:HELRODRAFT_85627"/>
<evidence type="ECO:0000313" key="2">
    <source>
        <dbReference type="EnsemblMetazoa" id="HelroP85627"/>
    </source>
</evidence>
<dbReference type="OrthoDB" id="445896at2759"/>
<dbReference type="Gene3D" id="1.25.40.20">
    <property type="entry name" value="Ankyrin repeat-containing domain"/>
    <property type="match status" value="1"/>
</dbReference>
<accession>T1G609</accession>
<dbReference type="Pfam" id="PF00023">
    <property type="entry name" value="Ank"/>
    <property type="match status" value="1"/>
</dbReference>
<dbReference type="eggNOG" id="KOG0504">
    <property type="taxonomic scope" value="Eukaryota"/>
</dbReference>
<proteinExistence type="predicted"/>
<reference evidence="2" key="3">
    <citation type="submission" date="2015-06" db="UniProtKB">
        <authorList>
            <consortium name="EnsemblMetazoa"/>
        </authorList>
    </citation>
    <scope>IDENTIFICATION</scope>
</reference>
<dbReference type="RefSeq" id="XP_009024623.1">
    <property type="nucleotide sequence ID" value="XM_009026375.1"/>
</dbReference>
<name>T1G609_HELRO</name>
<dbReference type="GeneID" id="20216506"/>
<gene>
    <name evidence="2" type="primary">20216506</name>
    <name evidence="1" type="ORF">HELRODRAFT_85627</name>
</gene>
<sequence length="60" mass="6851">LLDLGSSANYRDEKGITPLYMAVFHVASARCVEMLLFDHSIVGIVDEYGWTELHHVRMNE</sequence>
<keyword evidence="3" id="KW-1185">Reference proteome</keyword>
<evidence type="ECO:0000313" key="1">
    <source>
        <dbReference type="EMBL" id="ESN97145.1"/>
    </source>
</evidence>
<dbReference type="CTD" id="20216506"/>
<dbReference type="Proteomes" id="UP000015101">
    <property type="component" value="Unassembled WGS sequence"/>
</dbReference>
<dbReference type="HOGENOM" id="CLU_2948554_0_0_1"/>
<organism evidence="2 3">
    <name type="scientific">Helobdella robusta</name>
    <name type="common">Californian leech</name>
    <dbReference type="NCBI Taxonomy" id="6412"/>
    <lineage>
        <taxon>Eukaryota</taxon>
        <taxon>Metazoa</taxon>
        <taxon>Spiralia</taxon>
        <taxon>Lophotrochozoa</taxon>
        <taxon>Annelida</taxon>
        <taxon>Clitellata</taxon>
        <taxon>Hirudinea</taxon>
        <taxon>Rhynchobdellida</taxon>
        <taxon>Glossiphoniidae</taxon>
        <taxon>Helobdella</taxon>
    </lineage>
</organism>
<dbReference type="EnsemblMetazoa" id="HelroT85627">
    <property type="protein sequence ID" value="HelroP85627"/>
    <property type="gene ID" value="HelroG85627"/>
</dbReference>
<dbReference type="InterPro" id="IPR036770">
    <property type="entry name" value="Ankyrin_rpt-contain_sf"/>
</dbReference>
<dbReference type="PANTHER" id="PTHR24135">
    <property type="entry name" value="SH3 AND MULTIPLE ANKYRIN REPEAT DOMAINS PROTEIN"/>
    <property type="match status" value="1"/>
</dbReference>
<reference evidence="3" key="1">
    <citation type="submission" date="2012-12" db="EMBL/GenBank/DDBJ databases">
        <authorList>
            <person name="Hellsten U."/>
            <person name="Grimwood J."/>
            <person name="Chapman J.A."/>
            <person name="Shapiro H."/>
            <person name="Aerts A."/>
            <person name="Otillar R.P."/>
            <person name="Terry A.Y."/>
            <person name="Boore J.L."/>
            <person name="Simakov O."/>
            <person name="Marletaz F."/>
            <person name="Cho S.-J."/>
            <person name="Edsinger-Gonzales E."/>
            <person name="Havlak P."/>
            <person name="Kuo D.-H."/>
            <person name="Larsson T."/>
            <person name="Lv J."/>
            <person name="Arendt D."/>
            <person name="Savage R."/>
            <person name="Osoegawa K."/>
            <person name="de Jong P."/>
            <person name="Lindberg D.R."/>
            <person name="Seaver E.C."/>
            <person name="Weisblat D.A."/>
            <person name="Putnam N.H."/>
            <person name="Grigoriev I.V."/>
            <person name="Rokhsar D.S."/>
        </authorList>
    </citation>
    <scope>NUCLEOTIDE SEQUENCE</scope>
</reference>
<dbReference type="EMBL" id="KB097417">
    <property type="protein sequence ID" value="ESN97145.1"/>
    <property type="molecule type" value="Genomic_DNA"/>
</dbReference>
<reference evidence="1 3" key="2">
    <citation type="journal article" date="2013" name="Nature">
        <title>Insights into bilaterian evolution from three spiralian genomes.</title>
        <authorList>
            <person name="Simakov O."/>
            <person name="Marletaz F."/>
            <person name="Cho S.J."/>
            <person name="Edsinger-Gonzales E."/>
            <person name="Havlak P."/>
            <person name="Hellsten U."/>
            <person name="Kuo D.H."/>
            <person name="Larsson T."/>
            <person name="Lv J."/>
            <person name="Arendt D."/>
            <person name="Savage R."/>
            <person name="Osoegawa K."/>
            <person name="de Jong P."/>
            <person name="Grimwood J."/>
            <person name="Chapman J.A."/>
            <person name="Shapiro H."/>
            <person name="Aerts A."/>
            <person name="Otillar R.P."/>
            <person name="Terry A.Y."/>
            <person name="Boore J.L."/>
            <person name="Grigoriev I.V."/>
            <person name="Lindberg D.R."/>
            <person name="Seaver E.C."/>
            <person name="Weisblat D.A."/>
            <person name="Putnam N.H."/>
            <person name="Rokhsar D.S."/>
        </authorList>
    </citation>
    <scope>NUCLEOTIDE SEQUENCE</scope>
</reference>
<evidence type="ECO:0000313" key="3">
    <source>
        <dbReference type="Proteomes" id="UP000015101"/>
    </source>
</evidence>
<protein>
    <submittedName>
        <fullName evidence="1 2">Uncharacterized protein</fullName>
    </submittedName>
</protein>
<dbReference type="InterPro" id="IPR002110">
    <property type="entry name" value="Ankyrin_rpt"/>
</dbReference>
<dbReference type="AlphaFoldDB" id="T1G609"/>
<dbReference type="PANTHER" id="PTHR24135:SF28">
    <property type="entry name" value="LD13733P"/>
    <property type="match status" value="1"/>
</dbReference>